<dbReference type="EMBL" id="JAPMOS010000004">
    <property type="protein sequence ID" value="KAJ4462139.1"/>
    <property type="molecule type" value="Genomic_DNA"/>
</dbReference>
<keyword evidence="2" id="KW-1185">Reference proteome</keyword>
<protein>
    <recommendedName>
        <fullName evidence="3">Cyclin N-terminal domain-containing protein</fullName>
    </recommendedName>
</protein>
<evidence type="ECO:0000313" key="1">
    <source>
        <dbReference type="EMBL" id="KAJ4462139.1"/>
    </source>
</evidence>
<organism evidence="1 2">
    <name type="scientific">Paratrimastix pyriformis</name>
    <dbReference type="NCBI Taxonomy" id="342808"/>
    <lineage>
        <taxon>Eukaryota</taxon>
        <taxon>Metamonada</taxon>
        <taxon>Preaxostyla</taxon>
        <taxon>Paratrimastigidae</taxon>
        <taxon>Paratrimastix</taxon>
    </lineage>
</organism>
<reference evidence="1" key="1">
    <citation type="journal article" date="2022" name="bioRxiv">
        <title>Genomics of Preaxostyla Flagellates Illuminates Evolutionary Transitions and the Path Towards Mitochondrial Loss.</title>
        <authorList>
            <person name="Novak L.V.F."/>
            <person name="Treitli S.C."/>
            <person name="Pyrih J."/>
            <person name="Halakuc P."/>
            <person name="Pipaliya S.V."/>
            <person name="Vacek V."/>
            <person name="Brzon O."/>
            <person name="Soukal P."/>
            <person name="Eme L."/>
            <person name="Dacks J.B."/>
            <person name="Karnkowska A."/>
            <person name="Elias M."/>
            <person name="Hampl V."/>
        </authorList>
    </citation>
    <scope>NUCLEOTIDE SEQUENCE</scope>
    <source>
        <strain evidence="1">RCP-MX</strain>
    </source>
</reference>
<proteinExistence type="predicted"/>
<sequence>MDVVYEERNATGQPELLKIPVAQGAEAAAVHVPTFDELLDRVTLWMQVSFPALQNSRVLHSQLAECCRICRADDEILLVAFSLLVRYLEATGPELLAEHPKESEIFYLVLLMLHLAQKICSDQPIFNGSLCRALHLRTERLLFNELRILSSVNWSFHLTRKDVAVLAEALQYPVAYIEFRLSTEIWPPLPFAAQ</sequence>
<gene>
    <name evidence="1" type="ORF">PAPYR_1319</name>
</gene>
<comment type="caution">
    <text evidence="1">The sequence shown here is derived from an EMBL/GenBank/DDBJ whole genome shotgun (WGS) entry which is preliminary data.</text>
</comment>
<accession>A0ABQ8UXM9</accession>
<dbReference type="Proteomes" id="UP001141327">
    <property type="component" value="Unassembled WGS sequence"/>
</dbReference>
<evidence type="ECO:0000313" key="2">
    <source>
        <dbReference type="Proteomes" id="UP001141327"/>
    </source>
</evidence>
<evidence type="ECO:0008006" key="3">
    <source>
        <dbReference type="Google" id="ProtNLM"/>
    </source>
</evidence>
<name>A0ABQ8UXM9_9EUKA</name>